<dbReference type="Pfam" id="PF12833">
    <property type="entry name" value="HTH_18"/>
    <property type="match status" value="1"/>
</dbReference>
<dbReference type="PANTHER" id="PTHR43280:SF2">
    <property type="entry name" value="HTH-TYPE TRANSCRIPTIONAL REGULATOR EXSA"/>
    <property type="match status" value="1"/>
</dbReference>
<dbReference type="SUPFAM" id="SSF46689">
    <property type="entry name" value="Homeodomain-like"/>
    <property type="match status" value="2"/>
</dbReference>
<evidence type="ECO:0000256" key="1">
    <source>
        <dbReference type="ARBA" id="ARBA00023015"/>
    </source>
</evidence>
<dbReference type="Proteomes" id="UP000293142">
    <property type="component" value="Unassembled WGS sequence"/>
</dbReference>
<keyword evidence="6" id="KW-1185">Reference proteome</keyword>
<name>A0A4Q9DM61_9BACL</name>
<comment type="caution">
    <text evidence="5">The sequence shown here is derived from an EMBL/GenBank/DDBJ whole genome shotgun (WGS) entry which is preliminary data.</text>
</comment>
<dbReference type="EMBL" id="SIRE01000018">
    <property type="protein sequence ID" value="TBL75132.1"/>
    <property type="molecule type" value="Genomic_DNA"/>
</dbReference>
<dbReference type="RefSeq" id="WP_165452588.1">
    <property type="nucleotide sequence ID" value="NZ_SIRE01000018.1"/>
</dbReference>
<keyword evidence="3" id="KW-0804">Transcription</keyword>
<dbReference type="InterPro" id="IPR018060">
    <property type="entry name" value="HTH_AraC"/>
</dbReference>
<dbReference type="Gene3D" id="1.10.10.60">
    <property type="entry name" value="Homeodomain-like"/>
    <property type="match status" value="2"/>
</dbReference>
<proteinExistence type="predicted"/>
<evidence type="ECO:0000256" key="2">
    <source>
        <dbReference type="ARBA" id="ARBA00023125"/>
    </source>
</evidence>
<feature type="domain" description="HTH araC/xylS-type" evidence="4">
    <location>
        <begin position="191"/>
        <end position="289"/>
    </location>
</feature>
<dbReference type="GO" id="GO:0003700">
    <property type="term" value="F:DNA-binding transcription factor activity"/>
    <property type="evidence" value="ECO:0007669"/>
    <property type="project" value="InterPro"/>
</dbReference>
<dbReference type="InterPro" id="IPR037923">
    <property type="entry name" value="HTH-like"/>
</dbReference>
<dbReference type="PROSITE" id="PS00041">
    <property type="entry name" value="HTH_ARAC_FAMILY_1"/>
    <property type="match status" value="1"/>
</dbReference>
<dbReference type="PANTHER" id="PTHR43280">
    <property type="entry name" value="ARAC-FAMILY TRANSCRIPTIONAL REGULATOR"/>
    <property type="match status" value="1"/>
</dbReference>
<dbReference type="Pfam" id="PF02311">
    <property type="entry name" value="AraC_binding"/>
    <property type="match status" value="1"/>
</dbReference>
<dbReference type="SUPFAM" id="SSF51215">
    <property type="entry name" value="Regulatory protein AraC"/>
    <property type="match status" value="1"/>
</dbReference>
<dbReference type="PRINTS" id="PR00032">
    <property type="entry name" value="HTHARAC"/>
</dbReference>
<accession>A0A4Q9DM61</accession>
<reference evidence="5 6" key="1">
    <citation type="submission" date="2019-02" db="EMBL/GenBank/DDBJ databases">
        <title>Paenibacillus sp. nov., isolated from surface-sterilized tissue of Thalictrum simplex L.</title>
        <authorList>
            <person name="Tuo L."/>
        </authorList>
    </citation>
    <scope>NUCLEOTIDE SEQUENCE [LARGE SCALE GENOMIC DNA]</scope>
    <source>
        <strain evidence="5 6">N2SHLJ1</strain>
    </source>
</reference>
<protein>
    <submittedName>
        <fullName evidence="5">AraC family transcriptional regulator</fullName>
    </submittedName>
</protein>
<sequence>MADDNMICLQLTIPPMPVLLTVGHSVWPVGGQHFRRSFPVFDLLLVKQGVMHMTEDEQPYSIGAGEMLLLEPGRSHHGHAPCTEPTEIYWVHFRHDARIETIEHRRIPWSSMLRQGTDYDHTPDEQFLYLPKFGQVDMQALLPVLDEMARLHQSLCHENAAMLHTLLARLLALLQAGLRSRQSSRSFAVCEQVKQILQSRFAEPFQAERLAAELHFDVDYAARCLRKHTGMSPLKYQYFIRMEEAKRLLRHTLLSVQEIGSAVGFASGNYFIRTFRKTVGVTPGAYREKYRGLM</sequence>
<keyword evidence="1" id="KW-0805">Transcription regulation</keyword>
<dbReference type="SMART" id="SM00342">
    <property type="entry name" value="HTH_ARAC"/>
    <property type="match status" value="1"/>
</dbReference>
<dbReference type="InterPro" id="IPR003313">
    <property type="entry name" value="AraC-bd"/>
</dbReference>
<dbReference type="GO" id="GO:0043565">
    <property type="term" value="F:sequence-specific DNA binding"/>
    <property type="evidence" value="ECO:0007669"/>
    <property type="project" value="InterPro"/>
</dbReference>
<keyword evidence="2" id="KW-0238">DNA-binding</keyword>
<evidence type="ECO:0000313" key="6">
    <source>
        <dbReference type="Proteomes" id="UP000293142"/>
    </source>
</evidence>
<evidence type="ECO:0000256" key="3">
    <source>
        <dbReference type="ARBA" id="ARBA00023163"/>
    </source>
</evidence>
<organism evidence="5 6">
    <name type="scientific">Paenibacillus thalictri</name>
    <dbReference type="NCBI Taxonomy" id="2527873"/>
    <lineage>
        <taxon>Bacteria</taxon>
        <taxon>Bacillati</taxon>
        <taxon>Bacillota</taxon>
        <taxon>Bacilli</taxon>
        <taxon>Bacillales</taxon>
        <taxon>Paenibacillaceae</taxon>
        <taxon>Paenibacillus</taxon>
    </lineage>
</organism>
<dbReference type="AlphaFoldDB" id="A0A4Q9DM61"/>
<evidence type="ECO:0000259" key="4">
    <source>
        <dbReference type="PROSITE" id="PS01124"/>
    </source>
</evidence>
<gene>
    <name evidence="5" type="ORF">EYB31_24305</name>
</gene>
<evidence type="ECO:0000313" key="5">
    <source>
        <dbReference type="EMBL" id="TBL75132.1"/>
    </source>
</evidence>
<dbReference type="PROSITE" id="PS01124">
    <property type="entry name" value="HTH_ARAC_FAMILY_2"/>
    <property type="match status" value="1"/>
</dbReference>
<dbReference type="InterPro" id="IPR018062">
    <property type="entry name" value="HTH_AraC-typ_CS"/>
</dbReference>
<dbReference type="InterPro" id="IPR009057">
    <property type="entry name" value="Homeodomain-like_sf"/>
</dbReference>
<dbReference type="InterPro" id="IPR020449">
    <property type="entry name" value="Tscrpt_reg_AraC-type_HTH"/>
</dbReference>